<feature type="compositionally biased region" description="Pro residues" evidence="1">
    <location>
        <begin position="181"/>
        <end position="195"/>
    </location>
</feature>
<evidence type="ECO:0000313" key="3">
    <source>
        <dbReference type="Proteomes" id="UP001597260"/>
    </source>
</evidence>
<feature type="compositionally biased region" description="Polar residues" evidence="1">
    <location>
        <begin position="364"/>
        <end position="374"/>
    </location>
</feature>
<feature type="compositionally biased region" description="Polar residues" evidence="1">
    <location>
        <begin position="751"/>
        <end position="768"/>
    </location>
</feature>
<evidence type="ECO:0000313" key="2">
    <source>
        <dbReference type="EMBL" id="MFD1324079.1"/>
    </source>
</evidence>
<organism evidence="2 3">
    <name type="scientific">Micromonospora sonneratiae</name>
    <dbReference type="NCBI Taxonomy" id="1184706"/>
    <lineage>
        <taxon>Bacteria</taxon>
        <taxon>Bacillati</taxon>
        <taxon>Actinomycetota</taxon>
        <taxon>Actinomycetes</taxon>
        <taxon>Micromonosporales</taxon>
        <taxon>Micromonosporaceae</taxon>
        <taxon>Micromonospora</taxon>
    </lineage>
</organism>
<accession>A0ABW3YIQ6</accession>
<feature type="compositionally biased region" description="Low complexity" evidence="1">
    <location>
        <begin position="389"/>
        <end position="398"/>
    </location>
</feature>
<feature type="compositionally biased region" description="Pro residues" evidence="1">
    <location>
        <begin position="26"/>
        <end position="44"/>
    </location>
</feature>
<feature type="compositionally biased region" description="Low complexity" evidence="1">
    <location>
        <begin position="832"/>
        <end position="844"/>
    </location>
</feature>
<dbReference type="EMBL" id="JBHTMP010000041">
    <property type="protein sequence ID" value="MFD1324079.1"/>
    <property type="molecule type" value="Genomic_DNA"/>
</dbReference>
<feature type="compositionally biased region" description="Basic residues" evidence="1">
    <location>
        <begin position="1"/>
        <end position="10"/>
    </location>
</feature>
<feature type="compositionally biased region" description="Basic and acidic residues" evidence="1">
    <location>
        <begin position="628"/>
        <end position="642"/>
    </location>
</feature>
<keyword evidence="3" id="KW-1185">Reference proteome</keyword>
<name>A0ABW3YIQ6_9ACTN</name>
<feature type="compositionally biased region" description="Pro residues" evidence="1">
    <location>
        <begin position="399"/>
        <end position="410"/>
    </location>
</feature>
<evidence type="ECO:0000256" key="1">
    <source>
        <dbReference type="SAM" id="MobiDB-lite"/>
    </source>
</evidence>
<feature type="compositionally biased region" description="Low complexity" evidence="1">
    <location>
        <begin position="196"/>
        <end position="205"/>
    </location>
</feature>
<proteinExistence type="predicted"/>
<feature type="compositionally biased region" description="Low complexity" evidence="1">
    <location>
        <begin position="556"/>
        <end position="579"/>
    </location>
</feature>
<reference evidence="3" key="1">
    <citation type="journal article" date="2019" name="Int. J. Syst. Evol. Microbiol.">
        <title>The Global Catalogue of Microorganisms (GCM) 10K type strain sequencing project: providing services to taxonomists for standard genome sequencing and annotation.</title>
        <authorList>
            <consortium name="The Broad Institute Genomics Platform"/>
            <consortium name="The Broad Institute Genome Sequencing Center for Infectious Disease"/>
            <person name="Wu L."/>
            <person name="Ma J."/>
        </authorList>
    </citation>
    <scope>NUCLEOTIDE SEQUENCE [LARGE SCALE GENOMIC DNA]</scope>
    <source>
        <strain evidence="3">JCM 31037</strain>
    </source>
</reference>
<feature type="compositionally biased region" description="Pro residues" evidence="1">
    <location>
        <begin position="797"/>
        <end position="819"/>
    </location>
</feature>
<evidence type="ECO:0008006" key="4">
    <source>
        <dbReference type="Google" id="ProtNLM"/>
    </source>
</evidence>
<protein>
    <recommendedName>
        <fullName evidence="4">Syndecan 1</fullName>
    </recommendedName>
</protein>
<feature type="compositionally biased region" description="Polar residues" evidence="1">
    <location>
        <begin position="287"/>
        <end position="298"/>
    </location>
</feature>
<feature type="region of interest" description="Disordered" evidence="1">
    <location>
        <begin position="628"/>
        <end position="844"/>
    </location>
</feature>
<feature type="compositionally biased region" description="Low complexity" evidence="1">
    <location>
        <begin position="165"/>
        <end position="180"/>
    </location>
</feature>
<gene>
    <name evidence="2" type="ORF">ACFQ4H_23620</name>
</gene>
<feature type="region of interest" description="Disordered" evidence="1">
    <location>
        <begin position="1"/>
        <end position="74"/>
    </location>
</feature>
<feature type="region of interest" description="Disordered" evidence="1">
    <location>
        <begin position="165"/>
        <end position="611"/>
    </location>
</feature>
<feature type="region of interest" description="Disordered" evidence="1">
    <location>
        <begin position="100"/>
        <end position="143"/>
    </location>
</feature>
<feature type="compositionally biased region" description="Polar residues" evidence="1">
    <location>
        <begin position="456"/>
        <end position="465"/>
    </location>
</feature>
<feature type="compositionally biased region" description="Low complexity" evidence="1">
    <location>
        <begin position="13"/>
        <end position="25"/>
    </location>
</feature>
<sequence length="879" mass="88073">MWPWRRRRSSVQRSTADSAPAAAPATPSPPVARPASTVPPPPPAWRSLPPIQRTLADAPLLNQPGGFSDSLAAWHDPSFLKPLGHAVGSGEPAGLLHEVAVPAPPAPTDNAGGTAGEHVEPPLAIPPSSSGAVRPQPAVQRHAAGLPPPVAVASAVPTEPLTVSRLTVAPAPPVTLTLPAMPEPVPRPAPDPPVSQQPDSLSSVPTPAWSGSAESPEPEGQSFHESAPDAAPEPPAEATAPTLGVPDSTGPYLAESGSADAPGSVGPASDTPPSPLTVSRAVPDSAVPTTNATGQTRHPVSPEAPAEIAMPVQRAAPEATRGVTGGSSGPTAQRSTAPTFADAPRPVRRLGLGEPIIPPALPLTVQTSPAAQPSPTVPPRSVDPPSGVPSSLPESATPTPAPTPTEPTPADPGNSSPLASADPEPAGSSSGSIPVPEADGDTADLLGSEISLSRLVESTISSPDQRASEPVQVGTSDELPLTGGPALPGSAQPDGSPYDQPDVSWGDSSGFRSAPTLGDADLPGVFSVTSPTETVTRDGPSVQRSAESGAVDLPLGATAAGNTTASGGATTPLGPTTTAERGRSTGTVAAGGARSVDAVTGGAPAGSVTWTPPPLVVARLIGDRPIELLPHDERNGPSRHLPDPLPPTVQRVQWDRTDTSDSVIAPAEGFDPPSHAGSPQAGPGHTSSGFDLPAQPVSRVDPLPGHGTGFPSPRGSQSDPAGGVLLQRSSVTGSVRPPVDPPSAALPVNRSVPNTTPSLAGPFPTSTPLVVLRESSAGPGGATLAPVVQRLDEPTTAPDPPPAGPPDPPVVPEPEPEPAPTVSGPTQPPAPGGQATSAAGAAGMEPEELLKKLFDPLLRRLKTELRLDRERHGVLDGPD</sequence>
<feature type="compositionally biased region" description="Polar residues" evidence="1">
    <location>
        <begin position="329"/>
        <end position="338"/>
    </location>
</feature>
<comment type="caution">
    <text evidence="2">The sequence shown here is derived from an EMBL/GenBank/DDBJ whole genome shotgun (WGS) entry which is preliminary data.</text>
</comment>
<dbReference type="Proteomes" id="UP001597260">
    <property type="component" value="Unassembled WGS sequence"/>
</dbReference>
<dbReference type="RefSeq" id="WP_377574112.1">
    <property type="nucleotide sequence ID" value="NZ_JBHTMP010000041.1"/>
</dbReference>